<protein>
    <submittedName>
        <fullName evidence="1">Uncharacterized protein</fullName>
    </submittedName>
</protein>
<sequence>MESRPTSIVGVKEDMKEEVVRLGVELSLNVAQSMFLLCDDIRTMLWFCFKIRRDANMVATNGTHVMDRLLCVMQYVYTKYIKPKNGAYRIDGNNSVQWRLIWPTHLNFAHGFVFLDRLVHVLQSGGTCGREFTSPVEQEVKKIVETLGCAKGDSEANGFAWDEMESDILDMWRSLYDTEAKEATPTQIDLFLPLYHELEKESRLTSIVLRPIRPWAGSRTVSGKEDMKDEAVRLGVELSLHVAQSMFVLCDDIRTMLWFCFKLWRDANMGATNDTHVMDRLLCVMHYVYTKYIKPKYGVYQNDGNSSVQVGLIWLTHGNFAHGFVFLNRLVHVLRSGGTCDREFTSLVKEEVKKVEEKLGCAKSVSEANGFAWNDMESDILDIWKSLCDTEAKEATPTLKTIKTDLFLPIYNEAYPPKRLVSRR</sequence>
<organism evidence="1 2">
    <name type="scientific">Thlaspi arvense</name>
    <name type="common">Field penny-cress</name>
    <dbReference type="NCBI Taxonomy" id="13288"/>
    <lineage>
        <taxon>Eukaryota</taxon>
        <taxon>Viridiplantae</taxon>
        <taxon>Streptophyta</taxon>
        <taxon>Embryophyta</taxon>
        <taxon>Tracheophyta</taxon>
        <taxon>Spermatophyta</taxon>
        <taxon>Magnoliopsida</taxon>
        <taxon>eudicotyledons</taxon>
        <taxon>Gunneridae</taxon>
        <taxon>Pentapetalae</taxon>
        <taxon>rosids</taxon>
        <taxon>malvids</taxon>
        <taxon>Brassicales</taxon>
        <taxon>Brassicaceae</taxon>
        <taxon>Thlaspideae</taxon>
        <taxon>Thlaspi</taxon>
    </lineage>
</organism>
<gene>
    <name evidence="1" type="ORF">TAV2_LOCUS19849</name>
</gene>
<dbReference type="InterPro" id="IPR009568">
    <property type="entry name" value="DUF1184"/>
</dbReference>
<proteinExistence type="predicted"/>
<dbReference type="Pfam" id="PF06683">
    <property type="entry name" value="DUF1184"/>
    <property type="match status" value="2"/>
</dbReference>
<dbReference type="Proteomes" id="UP000836841">
    <property type="component" value="Chromosome 6"/>
</dbReference>
<name>A0AAU9SYL1_THLAR</name>
<reference evidence="1 2" key="1">
    <citation type="submission" date="2022-03" db="EMBL/GenBank/DDBJ databases">
        <authorList>
            <person name="Nunn A."/>
            <person name="Chopra R."/>
            <person name="Nunn A."/>
            <person name="Contreras Garrido A."/>
        </authorList>
    </citation>
    <scope>NUCLEOTIDE SEQUENCE [LARGE SCALE GENOMIC DNA]</scope>
</reference>
<evidence type="ECO:0000313" key="2">
    <source>
        <dbReference type="Proteomes" id="UP000836841"/>
    </source>
</evidence>
<evidence type="ECO:0000313" key="1">
    <source>
        <dbReference type="EMBL" id="CAH2072450.1"/>
    </source>
</evidence>
<keyword evidence="2" id="KW-1185">Reference proteome</keyword>
<dbReference type="EMBL" id="OU466862">
    <property type="protein sequence ID" value="CAH2072450.1"/>
    <property type="molecule type" value="Genomic_DNA"/>
</dbReference>
<dbReference type="AlphaFoldDB" id="A0AAU9SYL1"/>
<accession>A0AAU9SYL1</accession>